<comment type="subcellular location">
    <subcellularLocation>
        <location evidence="1">Cell membrane</location>
        <topology evidence="1">Multi-pass membrane protein</topology>
    </subcellularLocation>
</comment>
<protein>
    <submittedName>
        <fullName evidence="8">Uncharacterized membrane-anchored protein YitT, contains DUF161 and DUF2179 domains</fullName>
    </submittedName>
</protein>
<dbReference type="InterPro" id="IPR019264">
    <property type="entry name" value="DUF2179"/>
</dbReference>
<dbReference type="PANTHER" id="PTHR33545">
    <property type="entry name" value="UPF0750 MEMBRANE PROTEIN YITT-RELATED"/>
    <property type="match status" value="1"/>
</dbReference>
<dbReference type="InterPro" id="IPR015867">
    <property type="entry name" value="N-reg_PII/ATP_PRibTrfase_C"/>
</dbReference>
<dbReference type="Gene3D" id="3.30.70.120">
    <property type="match status" value="1"/>
</dbReference>
<keyword evidence="4 6" id="KW-1133">Transmembrane helix</keyword>
<sequence length="282" mass="30232">MKKETLYDYIGITIGSILTAMGLVMFLVPNKIAAGGVSGIATVLHYLFDSPVGMTMLAINVPLFITGVKILGVTLGVRTLYGILTLSLATDYLTPFLPSLTSDPLLAAIYGGALSGAGLGIVFKFKGTTGGTDLVARLINHFFGFSVGRGLLMIDFLVITFAAIVFNAELALYALIALLITSKTIDLIQEGFSISKGTFIISDEGERIREEIMQRLERGVTVLKGKGGFTEADKEVLLCVISRSEVARLKSLVNDIDQDAFVIITDVHEVLGEGFNENLVKS</sequence>
<dbReference type="RefSeq" id="WP_078809308.1">
    <property type="nucleotide sequence ID" value="NZ_FUWM01000006.1"/>
</dbReference>
<evidence type="ECO:0000256" key="2">
    <source>
        <dbReference type="ARBA" id="ARBA00022475"/>
    </source>
</evidence>
<evidence type="ECO:0000256" key="1">
    <source>
        <dbReference type="ARBA" id="ARBA00004651"/>
    </source>
</evidence>
<gene>
    <name evidence="8" type="ORF">SAMN02745118_00815</name>
</gene>
<feature type="transmembrane region" description="Helical" evidence="6">
    <location>
        <begin position="104"/>
        <end position="122"/>
    </location>
</feature>
<name>A0A1T4KK03_9FIRM</name>
<proteinExistence type="predicted"/>
<dbReference type="Pfam" id="PF10035">
    <property type="entry name" value="DUF2179"/>
    <property type="match status" value="1"/>
</dbReference>
<dbReference type="CDD" id="cd16380">
    <property type="entry name" value="YitT_C"/>
    <property type="match status" value="1"/>
</dbReference>
<dbReference type="Proteomes" id="UP000190625">
    <property type="component" value="Unassembled WGS sequence"/>
</dbReference>
<accession>A0A1T4KK03</accession>
<dbReference type="PANTHER" id="PTHR33545:SF9">
    <property type="entry name" value="UPF0750 MEMBRANE PROTEIN YITE"/>
    <property type="match status" value="1"/>
</dbReference>
<keyword evidence="2" id="KW-1003">Cell membrane</keyword>
<feature type="transmembrane region" description="Helical" evidence="6">
    <location>
        <begin position="134"/>
        <end position="152"/>
    </location>
</feature>
<feature type="transmembrane region" description="Helical" evidence="6">
    <location>
        <begin position="158"/>
        <end position="180"/>
    </location>
</feature>
<dbReference type="InterPro" id="IPR003740">
    <property type="entry name" value="YitT"/>
</dbReference>
<keyword evidence="5 6" id="KW-0472">Membrane</keyword>
<keyword evidence="3 6" id="KW-0812">Transmembrane</keyword>
<dbReference type="STRING" id="142842.SAMN02745118_00815"/>
<dbReference type="EMBL" id="FUWM01000006">
    <property type="protein sequence ID" value="SJZ42740.1"/>
    <property type="molecule type" value="Genomic_DNA"/>
</dbReference>
<dbReference type="OrthoDB" id="3180973at2"/>
<feature type="transmembrane region" description="Helical" evidence="6">
    <location>
        <begin position="60"/>
        <end position="84"/>
    </location>
</feature>
<evidence type="ECO:0000256" key="5">
    <source>
        <dbReference type="ARBA" id="ARBA00023136"/>
    </source>
</evidence>
<feature type="domain" description="DUF2179" evidence="7">
    <location>
        <begin position="218"/>
        <end position="272"/>
    </location>
</feature>
<evidence type="ECO:0000256" key="6">
    <source>
        <dbReference type="SAM" id="Phobius"/>
    </source>
</evidence>
<evidence type="ECO:0000259" key="7">
    <source>
        <dbReference type="Pfam" id="PF10035"/>
    </source>
</evidence>
<feature type="transmembrane region" description="Helical" evidence="6">
    <location>
        <begin position="7"/>
        <end position="26"/>
    </location>
</feature>
<evidence type="ECO:0000313" key="8">
    <source>
        <dbReference type="EMBL" id="SJZ42740.1"/>
    </source>
</evidence>
<keyword evidence="9" id="KW-1185">Reference proteome</keyword>
<dbReference type="AlphaFoldDB" id="A0A1T4KK03"/>
<evidence type="ECO:0000256" key="3">
    <source>
        <dbReference type="ARBA" id="ARBA00022692"/>
    </source>
</evidence>
<dbReference type="GO" id="GO:0005886">
    <property type="term" value="C:plasma membrane"/>
    <property type="evidence" value="ECO:0007669"/>
    <property type="project" value="UniProtKB-SubCell"/>
</dbReference>
<evidence type="ECO:0000256" key="4">
    <source>
        <dbReference type="ARBA" id="ARBA00022989"/>
    </source>
</evidence>
<organism evidence="8 9">
    <name type="scientific">Selenihalanaerobacter shriftii</name>
    <dbReference type="NCBI Taxonomy" id="142842"/>
    <lineage>
        <taxon>Bacteria</taxon>
        <taxon>Bacillati</taxon>
        <taxon>Bacillota</taxon>
        <taxon>Clostridia</taxon>
        <taxon>Halanaerobiales</taxon>
        <taxon>Halobacteroidaceae</taxon>
        <taxon>Selenihalanaerobacter</taxon>
    </lineage>
</organism>
<dbReference type="PIRSF" id="PIRSF006483">
    <property type="entry name" value="Membrane_protein_YitT"/>
    <property type="match status" value="1"/>
</dbReference>
<evidence type="ECO:0000313" key="9">
    <source>
        <dbReference type="Proteomes" id="UP000190625"/>
    </source>
</evidence>
<dbReference type="InterPro" id="IPR051461">
    <property type="entry name" value="UPF0750_membrane"/>
</dbReference>
<reference evidence="9" key="1">
    <citation type="submission" date="2017-02" db="EMBL/GenBank/DDBJ databases">
        <authorList>
            <person name="Varghese N."/>
            <person name="Submissions S."/>
        </authorList>
    </citation>
    <scope>NUCLEOTIDE SEQUENCE [LARGE SCALE GENOMIC DNA]</scope>
    <source>
        <strain evidence="9">ATCC BAA-73</strain>
    </source>
</reference>
<dbReference type="Pfam" id="PF02588">
    <property type="entry name" value="YitT_membrane"/>
    <property type="match status" value="1"/>
</dbReference>